<keyword evidence="2" id="KW-1185">Reference proteome</keyword>
<organism evidence="1 2">
    <name type="scientific">Smallanthus sonchifolius</name>
    <dbReference type="NCBI Taxonomy" id="185202"/>
    <lineage>
        <taxon>Eukaryota</taxon>
        <taxon>Viridiplantae</taxon>
        <taxon>Streptophyta</taxon>
        <taxon>Embryophyta</taxon>
        <taxon>Tracheophyta</taxon>
        <taxon>Spermatophyta</taxon>
        <taxon>Magnoliopsida</taxon>
        <taxon>eudicotyledons</taxon>
        <taxon>Gunneridae</taxon>
        <taxon>Pentapetalae</taxon>
        <taxon>asterids</taxon>
        <taxon>campanulids</taxon>
        <taxon>Asterales</taxon>
        <taxon>Asteraceae</taxon>
        <taxon>Asteroideae</taxon>
        <taxon>Heliantheae alliance</taxon>
        <taxon>Millerieae</taxon>
        <taxon>Smallanthus</taxon>
    </lineage>
</organism>
<reference evidence="1 2" key="2">
    <citation type="journal article" date="2022" name="Mol. Ecol. Resour.">
        <title>The genomes of chicory, endive, great burdock and yacon provide insights into Asteraceae paleo-polyploidization history and plant inulin production.</title>
        <authorList>
            <person name="Fan W."/>
            <person name="Wang S."/>
            <person name="Wang H."/>
            <person name="Wang A."/>
            <person name="Jiang F."/>
            <person name="Liu H."/>
            <person name="Zhao H."/>
            <person name="Xu D."/>
            <person name="Zhang Y."/>
        </authorList>
    </citation>
    <scope>NUCLEOTIDE SEQUENCE [LARGE SCALE GENOMIC DNA]</scope>
    <source>
        <strain evidence="2">cv. Yunnan</strain>
        <tissue evidence="1">Leaves</tissue>
    </source>
</reference>
<sequence>MAGDKETENSTKNDGVVDASSPLYIHPSDYPKQMHVNDNLTDNNYVDWSQEMLNFLFAKNKVGLIDGTIKKPDKESPTYMAWMRADAMVKGWLTTAMEKDIRSSVKYAHTSSEIWSDLHERFGKESAPRAYELRQTLTSVKQDGTSVSSYYTKLRSLWDEIHSVQPTPRCTCNGCTCEVGKRLSEHMEKENLYQFLMGLDYEFSVIKTQILALKPTPNLGSAYHLVAEDERQRLITT</sequence>
<protein>
    <submittedName>
        <fullName evidence="1">Uncharacterized protein</fullName>
    </submittedName>
</protein>
<gene>
    <name evidence="1" type="ORF">L1987_69614</name>
</gene>
<comment type="caution">
    <text evidence="1">The sequence shown here is derived from an EMBL/GenBank/DDBJ whole genome shotgun (WGS) entry which is preliminary data.</text>
</comment>
<dbReference type="Proteomes" id="UP001056120">
    <property type="component" value="Linkage Group LG23"/>
</dbReference>
<dbReference type="EMBL" id="CM042040">
    <property type="protein sequence ID" value="KAI3717785.1"/>
    <property type="molecule type" value="Genomic_DNA"/>
</dbReference>
<name>A0ACB9B6F5_9ASTR</name>
<proteinExistence type="predicted"/>
<evidence type="ECO:0000313" key="1">
    <source>
        <dbReference type="EMBL" id="KAI3717785.1"/>
    </source>
</evidence>
<evidence type="ECO:0000313" key="2">
    <source>
        <dbReference type="Proteomes" id="UP001056120"/>
    </source>
</evidence>
<accession>A0ACB9B6F5</accession>
<reference evidence="2" key="1">
    <citation type="journal article" date="2022" name="Mol. Ecol. Resour.">
        <title>The genomes of chicory, endive, great burdock and yacon provide insights into Asteraceae palaeo-polyploidization history and plant inulin production.</title>
        <authorList>
            <person name="Fan W."/>
            <person name="Wang S."/>
            <person name="Wang H."/>
            <person name="Wang A."/>
            <person name="Jiang F."/>
            <person name="Liu H."/>
            <person name="Zhao H."/>
            <person name="Xu D."/>
            <person name="Zhang Y."/>
        </authorList>
    </citation>
    <scope>NUCLEOTIDE SEQUENCE [LARGE SCALE GENOMIC DNA]</scope>
    <source>
        <strain evidence="2">cv. Yunnan</strain>
    </source>
</reference>